<dbReference type="Pfam" id="PF01248">
    <property type="entry name" value="Ribosomal_L7Ae"/>
    <property type="match status" value="1"/>
</dbReference>
<sequence length="101" mass="11151">MGQSYLNLLGLAFRARKLTLGEEAIVESVRTNEAKLVLLSKDASNNTVKKLTDKCKSFNVSYYIVDDDRQTLSKAIGKQGRVAVAVNDEGFANKLKQLLSE</sequence>
<dbReference type="Gene3D" id="3.30.1330.30">
    <property type="match status" value="1"/>
</dbReference>
<name>A0ABN0ZWQ8_9BACI</name>
<protein>
    <submittedName>
        <fullName evidence="2">YlxQ family RNA-binding protein</fullName>
    </submittedName>
</protein>
<dbReference type="InterPro" id="IPR029064">
    <property type="entry name" value="Ribosomal_eL30-like_sf"/>
</dbReference>
<dbReference type="SUPFAM" id="SSF55315">
    <property type="entry name" value="L30e-like"/>
    <property type="match status" value="1"/>
</dbReference>
<dbReference type="EMBL" id="BAAACZ010000011">
    <property type="protein sequence ID" value="GAA0461578.1"/>
    <property type="molecule type" value="Genomic_DNA"/>
</dbReference>
<feature type="domain" description="Ribosomal protein eL8/eL30/eS12/Gadd45" evidence="1">
    <location>
        <begin position="7"/>
        <end position="95"/>
    </location>
</feature>
<evidence type="ECO:0000259" key="1">
    <source>
        <dbReference type="Pfam" id="PF01248"/>
    </source>
</evidence>
<keyword evidence="3" id="KW-1185">Reference proteome</keyword>
<dbReference type="Proteomes" id="UP001500740">
    <property type="component" value="Unassembled WGS sequence"/>
</dbReference>
<accession>A0ABN0ZWQ8</accession>
<reference evidence="2 3" key="1">
    <citation type="journal article" date="2019" name="Int. J. Syst. Evol. Microbiol.">
        <title>The Global Catalogue of Microorganisms (GCM) 10K type strain sequencing project: providing services to taxonomists for standard genome sequencing and annotation.</title>
        <authorList>
            <consortium name="The Broad Institute Genomics Platform"/>
            <consortium name="The Broad Institute Genome Sequencing Center for Infectious Disease"/>
            <person name="Wu L."/>
            <person name="Ma J."/>
        </authorList>
    </citation>
    <scope>NUCLEOTIDE SEQUENCE [LARGE SCALE GENOMIC DNA]</scope>
    <source>
        <strain evidence="2 3">JCM 14193</strain>
    </source>
</reference>
<organism evidence="2 3">
    <name type="scientific">Alkalibacillus silvisoli</name>
    <dbReference type="NCBI Taxonomy" id="392823"/>
    <lineage>
        <taxon>Bacteria</taxon>
        <taxon>Bacillati</taxon>
        <taxon>Bacillota</taxon>
        <taxon>Bacilli</taxon>
        <taxon>Bacillales</taxon>
        <taxon>Bacillaceae</taxon>
        <taxon>Alkalibacillus</taxon>
    </lineage>
</organism>
<evidence type="ECO:0000313" key="3">
    <source>
        <dbReference type="Proteomes" id="UP001500740"/>
    </source>
</evidence>
<dbReference type="NCBIfam" id="NF005825">
    <property type="entry name" value="PRK07714.1"/>
    <property type="match status" value="1"/>
</dbReference>
<gene>
    <name evidence="2" type="ORF">GCM10008935_16280</name>
</gene>
<comment type="caution">
    <text evidence="2">The sequence shown here is derived from an EMBL/GenBank/DDBJ whole genome shotgun (WGS) entry which is preliminary data.</text>
</comment>
<proteinExistence type="predicted"/>
<evidence type="ECO:0000313" key="2">
    <source>
        <dbReference type="EMBL" id="GAA0461578.1"/>
    </source>
</evidence>
<dbReference type="RefSeq" id="WP_343783001.1">
    <property type="nucleotide sequence ID" value="NZ_BAAACZ010000011.1"/>
</dbReference>
<dbReference type="InterPro" id="IPR004038">
    <property type="entry name" value="Ribosomal_eL8/eL30/eS12/Gad45"/>
</dbReference>